<dbReference type="EMBL" id="JAATLI010000001">
    <property type="protein sequence ID" value="NJC16402.1"/>
    <property type="molecule type" value="Genomic_DNA"/>
</dbReference>
<proteinExistence type="predicted"/>
<gene>
    <name evidence="2" type="ORF">GGR15_000004</name>
</gene>
<reference evidence="2 3" key="1">
    <citation type="submission" date="2020-03" db="EMBL/GenBank/DDBJ databases">
        <title>Genomic Encyclopedia of Type Strains, Phase IV (KMG-IV): sequencing the most valuable type-strain genomes for metagenomic binning, comparative biology and taxonomic classification.</title>
        <authorList>
            <person name="Goeker M."/>
        </authorList>
    </citation>
    <scope>NUCLEOTIDE SEQUENCE [LARGE SCALE GENOMIC DNA]</scope>
    <source>
        <strain evidence="2 3">DSM 105722</strain>
    </source>
</reference>
<organism evidence="2 3">
    <name type="scientific">Butyricimonas paravirosa</name>
    <dbReference type="NCBI Taxonomy" id="1472417"/>
    <lineage>
        <taxon>Bacteria</taxon>
        <taxon>Pseudomonadati</taxon>
        <taxon>Bacteroidota</taxon>
        <taxon>Bacteroidia</taxon>
        <taxon>Bacteroidales</taxon>
        <taxon>Odoribacteraceae</taxon>
        <taxon>Butyricimonas</taxon>
    </lineage>
</organism>
<name>A0A7X5Y8K6_9BACT</name>
<accession>A0A7X5Y8K6</accession>
<evidence type="ECO:0000313" key="3">
    <source>
        <dbReference type="Proteomes" id="UP000576368"/>
    </source>
</evidence>
<keyword evidence="1" id="KW-0812">Transmembrane</keyword>
<comment type="caution">
    <text evidence="2">The sequence shown here is derived from an EMBL/GenBank/DDBJ whole genome shotgun (WGS) entry which is preliminary data.</text>
</comment>
<dbReference type="AlphaFoldDB" id="A0A7X5Y8K6"/>
<evidence type="ECO:0000256" key="1">
    <source>
        <dbReference type="SAM" id="Phobius"/>
    </source>
</evidence>
<protein>
    <submittedName>
        <fullName evidence="2">Uncharacterized protein</fullName>
    </submittedName>
</protein>
<evidence type="ECO:0000313" key="2">
    <source>
        <dbReference type="EMBL" id="NJC16402.1"/>
    </source>
</evidence>
<sequence>MHFTPHLFNILTILQPFIKGVTSLLAFLPSCISILNNPLRGSMHKYSAKLYISKYS</sequence>
<feature type="transmembrane region" description="Helical" evidence="1">
    <location>
        <begin position="20"/>
        <end position="39"/>
    </location>
</feature>
<dbReference type="Proteomes" id="UP000576368">
    <property type="component" value="Unassembled WGS sequence"/>
</dbReference>
<keyword evidence="1" id="KW-0472">Membrane</keyword>
<keyword evidence="1" id="KW-1133">Transmembrane helix</keyword>